<proteinExistence type="inferred from homology"/>
<sequence length="248" mass="26638">MKDQQHARVFGTEATAYELGRPGYPVDAVDWILSHVDTDEGTPPDVVDLGAGTGKLTASFVGRAASVTAVEPDVAMLATLEARLPGVVALEGSAEAVPLGAASADLVTMAQAWHWVDPVAASAEVARVLRPGGVLALLWNVRDEGTEWVAALSRTIGSSIAEEFDTVRPPLAAPLRRDAYAQFTWVNRLDREQLVAMVTSRSYVIAMRAAERAALLASVDELIDTHPQLAGRERFELPYLTRVTLARV</sequence>
<evidence type="ECO:0000256" key="3">
    <source>
        <dbReference type="ARBA" id="ARBA00022679"/>
    </source>
</evidence>
<organism evidence="5">
    <name type="scientific">Herbiconiux sp. A18JL235</name>
    <dbReference type="NCBI Taxonomy" id="3152363"/>
    <lineage>
        <taxon>Bacteria</taxon>
        <taxon>Bacillati</taxon>
        <taxon>Actinomycetota</taxon>
        <taxon>Actinomycetes</taxon>
        <taxon>Micrococcales</taxon>
        <taxon>Microbacteriaceae</taxon>
        <taxon>Herbiconiux</taxon>
    </lineage>
</organism>
<comment type="similarity">
    <text evidence="1">Belongs to the methyltransferase superfamily.</text>
</comment>
<dbReference type="Gene3D" id="3.40.50.150">
    <property type="entry name" value="Vaccinia Virus protein VP39"/>
    <property type="match status" value="1"/>
</dbReference>
<dbReference type="InterPro" id="IPR029063">
    <property type="entry name" value="SAM-dependent_MTases_sf"/>
</dbReference>
<dbReference type="Pfam" id="PF08241">
    <property type="entry name" value="Methyltransf_11"/>
    <property type="match status" value="1"/>
</dbReference>
<dbReference type="AlphaFoldDB" id="A0AB39BC51"/>
<dbReference type="InterPro" id="IPR013216">
    <property type="entry name" value="Methyltransf_11"/>
</dbReference>
<dbReference type="RefSeq" id="WP_368496498.1">
    <property type="nucleotide sequence ID" value="NZ_CP162511.1"/>
</dbReference>
<evidence type="ECO:0000313" key="5">
    <source>
        <dbReference type="EMBL" id="XDI04087.1"/>
    </source>
</evidence>
<reference evidence="5" key="1">
    <citation type="submission" date="2024-05" db="EMBL/GenBank/DDBJ databases">
        <title>Herbiconiux sp. A18JL235.</title>
        <authorList>
            <person name="Zhang G."/>
        </authorList>
    </citation>
    <scope>NUCLEOTIDE SEQUENCE</scope>
    <source>
        <strain evidence="5">A18JL235</strain>
    </source>
</reference>
<dbReference type="InterPro" id="IPR020596">
    <property type="entry name" value="rRNA_Ade_Mease_Trfase_CS"/>
</dbReference>
<name>A0AB39BC51_9MICO</name>
<gene>
    <name evidence="5" type="ORF">ABFY20_12100</name>
</gene>
<dbReference type="EC" id="2.1.1.-" evidence="5"/>
<accession>A0AB39BC51</accession>
<dbReference type="InterPro" id="IPR051052">
    <property type="entry name" value="Diverse_substrate_MTase"/>
</dbReference>
<dbReference type="PANTHER" id="PTHR44942">
    <property type="entry name" value="METHYLTRANSF_11 DOMAIN-CONTAINING PROTEIN"/>
    <property type="match status" value="1"/>
</dbReference>
<feature type="domain" description="Methyltransferase type 11" evidence="4">
    <location>
        <begin position="47"/>
        <end position="136"/>
    </location>
</feature>
<dbReference type="SUPFAM" id="SSF53335">
    <property type="entry name" value="S-adenosyl-L-methionine-dependent methyltransferases"/>
    <property type="match status" value="1"/>
</dbReference>
<protein>
    <submittedName>
        <fullName evidence="5">Class I SAM-dependent methyltransferase</fullName>
        <ecNumber evidence="5">2.1.1.-</ecNumber>
    </submittedName>
</protein>
<dbReference type="CDD" id="cd02440">
    <property type="entry name" value="AdoMet_MTases"/>
    <property type="match status" value="1"/>
</dbReference>
<evidence type="ECO:0000259" key="4">
    <source>
        <dbReference type="Pfam" id="PF08241"/>
    </source>
</evidence>
<dbReference type="EMBL" id="CP162511">
    <property type="protein sequence ID" value="XDI04087.1"/>
    <property type="molecule type" value="Genomic_DNA"/>
</dbReference>
<dbReference type="PANTHER" id="PTHR44942:SF4">
    <property type="entry name" value="METHYLTRANSFERASE TYPE 11 DOMAIN-CONTAINING PROTEIN"/>
    <property type="match status" value="1"/>
</dbReference>
<keyword evidence="3 5" id="KW-0808">Transferase</keyword>
<evidence type="ECO:0000256" key="1">
    <source>
        <dbReference type="ARBA" id="ARBA00008361"/>
    </source>
</evidence>
<keyword evidence="2 5" id="KW-0489">Methyltransferase</keyword>
<evidence type="ECO:0000256" key="2">
    <source>
        <dbReference type="ARBA" id="ARBA00022603"/>
    </source>
</evidence>
<dbReference type="GO" id="GO:0000179">
    <property type="term" value="F:rRNA (adenine-N6,N6-)-dimethyltransferase activity"/>
    <property type="evidence" value="ECO:0007669"/>
    <property type="project" value="InterPro"/>
</dbReference>
<dbReference type="PROSITE" id="PS01131">
    <property type="entry name" value="RRNA_A_DIMETH"/>
    <property type="match status" value="1"/>
</dbReference>